<evidence type="ECO:0000313" key="3">
    <source>
        <dbReference type="Proteomes" id="UP000521922"/>
    </source>
</evidence>
<organism evidence="2 3">
    <name type="scientific">Kineococcus aurantiacus</name>
    <dbReference type="NCBI Taxonomy" id="37633"/>
    <lineage>
        <taxon>Bacteria</taxon>
        <taxon>Bacillati</taxon>
        <taxon>Actinomycetota</taxon>
        <taxon>Actinomycetes</taxon>
        <taxon>Kineosporiales</taxon>
        <taxon>Kineosporiaceae</taxon>
        <taxon>Kineococcus</taxon>
    </lineage>
</organism>
<dbReference type="AlphaFoldDB" id="A0A7Y9DM87"/>
<dbReference type="InterPro" id="IPR022060">
    <property type="entry name" value="DUF3616"/>
</dbReference>
<evidence type="ECO:0000259" key="1">
    <source>
        <dbReference type="Pfam" id="PF12275"/>
    </source>
</evidence>
<dbReference type="RefSeq" id="WP_179752579.1">
    <property type="nucleotide sequence ID" value="NZ_BAAAGN010000010.1"/>
</dbReference>
<comment type="caution">
    <text evidence="2">The sequence shown here is derived from an EMBL/GenBank/DDBJ whole genome shotgun (WGS) entry which is preliminary data.</text>
</comment>
<keyword evidence="3" id="KW-1185">Reference proteome</keyword>
<evidence type="ECO:0000313" key="2">
    <source>
        <dbReference type="EMBL" id="NYD23099.1"/>
    </source>
</evidence>
<dbReference type="Proteomes" id="UP000521922">
    <property type="component" value="Unassembled WGS sequence"/>
</dbReference>
<protein>
    <recommendedName>
        <fullName evidence="1">DUF3616 domain-containing protein</fullName>
    </recommendedName>
</protein>
<accession>A0A7Y9DM87</accession>
<dbReference type="EMBL" id="JACCBB010000001">
    <property type="protein sequence ID" value="NYD23099.1"/>
    <property type="molecule type" value="Genomic_DNA"/>
</dbReference>
<proteinExistence type="predicted"/>
<dbReference type="SUPFAM" id="SSF75011">
    <property type="entry name" value="3-carboxy-cis,cis-mucoante lactonizing enzyme"/>
    <property type="match status" value="1"/>
</dbReference>
<sequence length="355" mass="38242">MEPLRRVPLHFDDTSRAGMTHVNLSAVRGDGEHLWVAGDETATVERLTAVRTGGHVTSYDHQVTVALADLVDLPGPPHEEADVEGLARSGPWLWAVGSHSLKRKRVRAGDSDVKARARLGRVVREANRFVLVRLPVDPATGLPAREVRLDGETLTAAVLGAHDDDLTRELRDDDLLAPFLRIPSKDNGLDVEGVAVHRSAAGTRLYVGLRGPVLRGWAVLLELRPRTHRKHPGRLQLDDLGDGTRHRVHLLDLQGLGVRDLCPDGDDLLVLSGPSMALSGPVRVHRWAGGCVTDAAEVVRAADLPVVHELPHGRGEDHPEGIAVVGGELLVVLDSPAASRHTHDGGVLADVWPLG</sequence>
<gene>
    <name evidence="2" type="ORF">BJ968_002639</name>
</gene>
<dbReference type="Pfam" id="PF12275">
    <property type="entry name" value="DUF3616"/>
    <property type="match status" value="1"/>
</dbReference>
<feature type="domain" description="DUF3616" evidence="1">
    <location>
        <begin position="23"/>
        <end position="350"/>
    </location>
</feature>
<name>A0A7Y9DM87_9ACTN</name>
<reference evidence="2 3" key="1">
    <citation type="submission" date="2020-07" db="EMBL/GenBank/DDBJ databases">
        <title>Sequencing the genomes of 1000 actinobacteria strains.</title>
        <authorList>
            <person name="Klenk H.-P."/>
        </authorList>
    </citation>
    <scope>NUCLEOTIDE SEQUENCE [LARGE SCALE GENOMIC DNA]</scope>
    <source>
        <strain evidence="2 3">DSM 7487</strain>
    </source>
</reference>